<dbReference type="AlphaFoldDB" id="A0AAV6QYN5"/>
<name>A0AAV6QYN5_SOLSE</name>
<evidence type="ECO:0000313" key="1">
    <source>
        <dbReference type="EMBL" id="KAG7497725.1"/>
    </source>
</evidence>
<dbReference type="EMBL" id="JAGKHQ010000015">
    <property type="protein sequence ID" value="KAG7497725.1"/>
    <property type="molecule type" value="Genomic_DNA"/>
</dbReference>
<proteinExistence type="predicted"/>
<organism evidence="1 2">
    <name type="scientific">Solea senegalensis</name>
    <name type="common">Senegalese sole</name>
    <dbReference type="NCBI Taxonomy" id="28829"/>
    <lineage>
        <taxon>Eukaryota</taxon>
        <taxon>Metazoa</taxon>
        <taxon>Chordata</taxon>
        <taxon>Craniata</taxon>
        <taxon>Vertebrata</taxon>
        <taxon>Euteleostomi</taxon>
        <taxon>Actinopterygii</taxon>
        <taxon>Neopterygii</taxon>
        <taxon>Teleostei</taxon>
        <taxon>Neoteleostei</taxon>
        <taxon>Acanthomorphata</taxon>
        <taxon>Carangaria</taxon>
        <taxon>Pleuronectiformes</taxon>
        <taxon>Pleuronectoidei</taxon>
        <taxon>Soleidae</taxon>
        <taxon>Solea</taxon>
    </lineage>
</organism>
<reference evidence="1 2" key="1">
    <citation type="journal article" date="2021" name="Sci. Rep.">
        <title>Chromosome anchoring in Senegalese sole (Solea senegalensis) reveals sex-associated markers and genome rearrangements in flatfish.</title>
        <authorList>
            <person name="Guerrero-Cozar I."/>
            <person name="Gomez-Garrido J."/>
            <person name="Berbel C."/>
            <person name="Martinez-Blanch J.F."/>
            <person name="Alioto T."/>
            <person name="Claros M.G."/>
            <person name="Gagnaire P.A."/>
            <person name="Manchado M."/>
        </authorList>
    </citation>
    <scope>NUCLEOTIDE SEQUENCE [LARGE SCALE GENOMIC DNA]</scope>
    <source>
        <strain evidence="1">Sse05_10M</strain>
    </source>
</reference>
<comment type="caution">
    <text evidence="1">The sequence shown here is derived from an EMBL/GenBank/DDBJ whole genome shotgun (WGS) entry which is preliminary data.</text>
</comment>
<protein>
    <submittedName>
        <fullName evidence="1">Uncharacterized protein</fullName>
    </submittedName>
</protein>
<keyword evidence="2" id="KW-1185">Reference proteome</keyword>
<sequence length="172" mass="19027">MPNDQGVWGEVRLLPGDEQQLYEVGVTRRGDTRPSPPLGPRFISFLFPSSKLQGPLNIFEPLIIELVQGFQEIVAIYDPVAAVTVYKEAGRPRSHDRSATNSRILFMWIIVGLFQKILKDGAFFVLICPSSPPPLPHRCRGVETATSTGRQTGVAHSVWLSALFSYLGNGHL</sequence>
<evidence type="ECO:0000313" key="2">
    <source>
        <dbReference type="Proteomes" id="UP000693946"/>
    </source>
</evidence>
<dbReference type="Proteomes" id="UP000693946">
    <property type="component" value="Linkage Group LG3"/>
</dbReference>
<gene>
    <name evidence="1" type="ORF">JOB18_042816</name>
</gene>
<accession>A0AAV6QYN5</accession>